<keyword evidence="2" id="KW-0540">Nuclease</keyword>
<dbReference type="CDD" id="cd06260">
    <property type="entry name" value="DUF820-like"/>
    <property type="match status" value="1"/>
</dbReference>
<feature type="domain" description="Putative restriction endonuclease" evidence="1">
    <location>
        <begin position="35"/>
        <end position="175"/>
    </location>
</feature>
<dbReference type="Pfam" id="PF05685">
    <property type="entry name" value="Uma2"/>
    <property type="match status" value="1"/>
</dbReference>
<dbReference type="PANTHER" id="PTHR35400">
    <property type="entry name" value="SLR1083 PROTEIN"/>
    <property type="match status" value="1"/>
</dbReference>
<sequence>MDGVVQASAQFRARRPSLTVPAPPVTVADLAAGGGDARVEVVDGLCVVRPWPTPLRARVTSRLAQLLAGVSTSGAQVLPAGVSVEVSDRCLLVPDVVVASSPAPGGRTLRERPFLVVEVADASTRRYDRTVKLDLYREWGVPACWLVDPDSMTLTAFELVGGAYVTSSVTGADGEFHTVRPFPVSVRPADLIDPPDPD</sequence>
<keyword evidence="3" id="KW-1185">Reference proteome</keyword>
<dbReference type="InterPro" id="IPR011335">
    <property type="entry name" value="Restrct_endonuc-II-like"/>
</dbReference>
<dbReference type="PANTHER" id="PTHR35400:SF1">
    <property type="entry name" value="SLR1083 PROTEIN"/>
    <property type="match status" value="1"/>
</dbReference>
<keyword evidence="2" id="KW-0378">Hydrolase</keyword>
<keyword evidence="2" id="KW-0255">Endonuclease</keyword>
<reference evidence="2 3" key="1">
    <citation type="submission" date="2022-04" db="EMBL/GenBank/DDBJ databases">
        <title>Genome diversity in the genus Frankia.</title>
        <authorList>
            <person name="Carlos-Shanley C."/>
            <person name="Hahn D."/>
        </authorList>
    </citation>
    <scope>NUCLEOTIDE SEQUENCE [LARGE SCALE GENOMIC DNA]</scope>
    <source>
        <strain evidence="2 3">Ag45/Mut15</strain>
    </source>
</reference>
<comment type="caution">
    <text evidence="2">The sequence shown here is derived from an EMBL/GenBank/DDBJ whole genome shotgun (WGS) entry which is preliminary data.</text>
</comment>
<dbReference type="InterPro" id="IPR008538">
    <property type="entry name" value="Uma2"/>
</dbReference>
<dbReference type="Gene3D" id="3.90.1570.10">
    <property type="entry name" value="tt1808, chain A"/>
    <property type="match status" value="1"/>
</dbReference>
<dbReference type="Proteomes" id="UP001201873">
    <property type="component" value="Unassembled WGS sequence"/>
</dbReference>
<dbReference type="GO" id="GO:0004519">
    <property type="term" value="F:endonuclease activity"/>
    <property type="evidence" value="ECO:0007669"/>
    <property type="project" value="UniProtKB-KW"/>
</dbReference>
<evidence type="ECO:0000313" key="3">
    <source>
        <dbReference type="Proteomes" id="UP001201873"/>
    </source>
</evidence>
<evidence type="ECO:0000313" key="2">
    <source>
        <dbReference type="EMBL" id="MCK9874436.1"/>
    </source>
</evidence>
<dbReference type="EMBL" id="JALKFT010000001">
    <property type="protein sequence ID" value="MCK9874436.1"/>
    <property type="molecule type" value="Genomic_DNA"/>
</dbReference>
<accession>A0ABT0JSB6</accession>
<dbReference type="RefSeq" id="WP_248823088.1">
    <property type="nucleotide sequence ID" value="NZ_JALKFT010000001.1"/>
</dbReference>
<protein>
    <submittedName>
        <fullName evidence="2">Uma2 family endonuclease</fullName>
    </submittedName>
</protein>
<name>A0ABT0JSB6_9ACTN</name>
<dbReference type="SUPFAM" id="SSF52980">
    <property type="entry name" value="Restriction endonuclease-like"/>
    <property type="match status" value="1"/>
</dbReference>
<proteinExistence type="predicted"/>
<evidence type="ECO:0000259" key="1">
    <source>
        <dbReference type="Pfam" id="PF05685"/>
    </source>
</evidence>
<organism evidence="2 3">
    <name type="scientific">Frankia umida</name>
    <dbReference type="NCBI Taxonomy" id="573489"/>
    <lineage>
        <taxon>Bacteria</taxon>
        <taxon>Bacillati</taxon>
        <taxon>Actinomycetota</taxon>
        <taxon>Actinomycetes</taxon>
        <taxon>Frankiales</taxon>
        <taxon>Frankiaceae</taxon>
        <taxon>Frankia</taxon>
    </lineage>
</organism>
<gene>
    <name evidence="2" type="ORF">MXD59_01325</name>
</gene>
<dbReference type="InterPro" id="IPR012296">
    <property type="entry name" value="Nuclease_put_TT1808"/>
</dbReference>